<dbReference type="InterPro" id="IPR029062">
    <property type="entry name" value="Class_I_gatase-like"/>
</dbReference>
<dbReference type="Proteomes" id="UP000190777">
    <property type="component" value="Unassembled WGS sequence"/>
</dbReference>
<evidence type="ECO:0000313" key="18">
    <source>
        <dbReference type="Proteomes" id="UP000254618"/>
    </source>
</evidence>
<dbReference type="GO" id="GO:0000107">
    <property type="term" value="F:imidazoleglycerol-phosphate synthase activity"/>
    <property type="evidence" value="ECO:0007669"/>
    <property type="project" value="UniProtKB-UniRule"/>
</dbReference>
<sequence length="200" mass="22136">MKLVIIDTNCANLTSVKFAFERLGITPIISDDKEVILSADKVVLPGVGTAEFAMNELSKKGLIDIVRQIKVPLLGICLGMQLLGEYSLEGQNAKIDTLNLIANTTHKLEVGELPLPHMGWNKLYFDDVNHPLFKDINNGDFVYFVHSYRMAVGANTLATCKYGEKFSAIVGQGNYFGMQFHPEKSGKVGLQLLKNFVENI</sequence>
<keyword evidence="6 12" id="KW-0378">Hydrolase</keyword>
<dbReference type="CDD" id="cd01748">
    <property type="entry name" value="GATase1_IGP_Synthase"/>
    <property type="match status" value="1"/>
</dbReference>
<keyword evidence="7 12" id="KW-0315">Glutamine amidotransferase</keyword>
<dbReference type="GO" id="GO:0005737">
    <property type="term" value="C:cytoplasm"/>
    <property type="evidence" value="ECO:0007669"/>
    <property type="project" value="UniProtKB-SubCell"/>
</dbReference>
<comment type="subunit">
    <text evidence="3 12">Heterodimer of HisH and HisF.</text>
</comment>
<dbReference type="EC" id="4.3.2.10" evidence="12"/>
<comment type="pathway">
    <text evidence="2 12">Amino-acid biosynthesis; L-histidine biosynthesis; L-histidine from 5-phospho-alpha-D-ribose 1-diphosphate: step 5/9.</text>
</comment>
<dbReference type="UniPathway" id="UPA00031">
    <property type="reaction ID" value="UER00010"/>
</dbReference>
<evidence type="ECO:0000256" key="10">
    <source>
        <dbReference type="ARBA" id="ARBA00047838"/>
    </source>
</evidence>
<evidence type="ECO:0000256" key="6">
    <source>
        <dbReference type="ARBA" id="ARBA00022801"/>
    </source>
</evidence>
<evidence type="ECO:0000256" key="4">
    <source>
        <dbReference type="ARBA" id="ARBA00022490"/>
    </source>
</evidence>
<evidence type="ECO:0000313" key="17">
    <source>
        <dbReference type="Proteomes" id="UP000190777"/>
    </source>
</evidence>
<reference evidence="16 18" key="2">
    <citation type="submission" date="2018-06" db="EMBL/GenBank/DDBJ databases">
        <authorList>
            <consortium name="Pathogen Informatics"/>
            <person name="Doyle S."/>
        </authorList>
    </citation>
    <scope>NUCLEOTIDE SEQUENCE [LARGE SCALE GENOMIC DNA]</scope>
    <source>
        <strain evidence="16 18">NCTC11012</strain>
    </source>
</reference>
<feature type="active site" description="Nucleophile" evidence="12 13">
    <location>
        <position position="77"/>
    </location>
</feature>
<feature type="active site" evidence="12 13">
    <location>
        <position position="181"/>
    </location>
</feature>
<dbReference type="RefSeq" id="WP_079326735.1">
    <property type="nucleotide sequence ID" value="NZ_MXAP01000174.1"/>
</dbReference>
<proteinExistence type="inferred from homology"/>
<keyword evidence="8 12" id="KW-0368">Histidine biosynthesis</keyword>
<dbReference type="AlphaFoldDB" id="A0A378QWR0"/>
<dbReference type="GO" id="GO:0016829">
    <property type="term" value="F:lyase activity"/>
    <property type="evidence" value="ECO:0007669"/>
    <property type="project" value="UniProtKB-KW"/>
</dbReference>
<evidence type="ECO:0000256" key="2">
    <source>
        <dbReference type="ARBA" id="ARBA00005091"/>
    </source>
</evidence>
<dbReference type="GO" id="GO:0000105">
    <property type="term" value="P:L-histidine biosynthetic process"/>
    <property type="evidence" value="ECO:0007669"/>
    <property type="project" value="UniProtKB-UniRule"/>
</dbReference>
<organism evidence="16 18">
    <name type="scientific">Moraxella equi</name>
    <dbReference type="NCBI Taxonomy" id="60442"/>
    <lineage>
        <taxon>Bacteria</taxon>
        <taxon>Pseudomonadati</taxon>
        <taxon>Pseudomonadota</taxon>
        <taxon>Gammaproteobacteria</taxon>
        <taxon>Moraxellales</taxon>
        <taxon>Moraxellaceae</taxon>
        <taxon>Moraxella</taxon>
    </lineage>
</organism>
<dbReference type="FunFam" id="3.40.50.880:FF:000009">
    <property type="entry name" value="Imidazole glycerol phosphate synthase subunit HisH"/>
    <property type="match status" value="1"/>
</dbReference>
<evidence type="ECO:0000256" key="12">
    <source>
        <dbReference type="HAMAP-Rule" id="MF_00278"/>
    </source>
</evidence>
<evidence type="ECO:0000256" key="9">
    <source>
        <dbReference type="ARBA" id="ARBA00023239"/>
    </source>
</evidence>
<dbReference type="PROSITE" id="PS51273">
    <property type="entry name" value="GATASE_TYPE_1"/>
    <property type="match status" value="1"/>
</dbReference>
<dbReference type="PANTHER" id="PTHR42701:SF1">
    <property type="entry name" value="IMIDAZOLE GLYCEROL PHOSPHATE SYNTHASE SUBUNIT HISH"/>
    <property type="match status" value="1"/>
</dbReference>
<keyword evidence="16" id="KW-0328">Glycosyltransferase</keyword>
<dbReference type="InterPro" id="IPR010139">
    <property type="entry name" value="Imidazole-glycPsynth_HisH"/>
</dbReference>
<evidence type="ECO:0000256" key="1">
    <source>
        <dbReference type="ARBA" id="ARBA00004496"/>
    </source>
</evidence>
<evidence type="ECO:0000313" key="16">
    <source>
        <dbReference type="EMBL" id="STZ03863.1"/>
    </source>
</evidence>
<dbReference type="EMBL" id="UGQF01000001">
    <property type="protein sequence ID" value="STZ03863.1"/>
    <property type="molecule type" value="Genomic_DNA"/>
</dbReference>
<dbReference type="PANTHER" id="PTHR42701">
    <property type="entry name" value="IMIDAZOLE GLYCEROL PHOSPHATE SYNTHASE SUBUNIT HISH"/>
    <property type="match status" value="1"/>
</dbReference>
<evidence type="ECO:0000259" key="14">
    <source>
        <dbReference type="Pfam" id="PF00117"/>
    </source>
</evidence>
<evidence type="ECO:0000256" key="3">
    <source>
        <dbReference type="ARBA" id="ARBA00011152"/>
    </source>
</evidence>
<dbReference type="SUPFAM" id="SSF52317">
    <property type="entry name" value="Class I glutamine amidotransferase-like"/>
    <property type="match status" value="1"/>
</dbReference>
<keyword evidence="9 12" id="KW-0456">Lyase</keyword>
<evidence type="ECO:0000256" key="13">
    <source>
        <dbReference type="PIRSR" id="PIRSR000495-1"/>
    </source>
</evidence>
<dbReference type="EC" id="3.5.1.2" evidence="12"/>
<feature type="active site" evidence="12 13">
    <location>
        <position position="183"/>
    </location>
</feature>
<dbReference type="HAMAP" id="MF_00278">
    <property type="entry name" value="HisH"/>
    <property type="match status" value="1"/>
</dbReference>
<dbReference type="Pfam" id="PF00117">
    <property type="entry name" value="GATase"/>
    <property type="match status" value="1"/>
</dbReference>
<accession>A0A378QWR0</accession>
<evidence type="ECO:0000313" key="15">
    <source>
        <dbReference type="EMBL" id="OPH33424.1"/>
    </source>
</evidence>
<dbReference type="InterPro" id="IPR017926">
    <property type="entry name" value="GATASE"/>
</dbReference>
<feature type="domain" description="Glutamine amidotransferase" evidence="14">
    <location>
        <begin position="37"/>
        <end position="198"/>
    </location>
</feature>
<dbReference type="EMBL" id="MXAP01000174">
    <property type="protein sequence ID" value="OPH33424.1"/>
    <property type="molecule type" value="Genomic_DNA"/>
</dbReference>
<evidence type="ECO:0000256" key="5">
    <source>
        <dbReference type="ARBA" id="ARBA00022605"/>
    </source>
</evidence>
<dbReference type="GO" id="GO:0004359">
    <property type="term" value="F:glutaminase activity"/>
    <property type="evidence" value="ECO:0007669"/>
    <property type="project" value="UniProtKB-EC"/>
</dbReference>
<comment type="catalytic activity">
    <reaction evidence="10 12">
        <text>5-[(5-phospho-1-deoxy-D-ribulos-1-ylimino)methylamino]-1-(5-phospho-beta-D-ribosyl)imidazole-4-carboxamide + L-glutamine = D-erythro-1-(imidazol-4-yl)glycerol 3-phosphate + 5-amino-1-(5-phospho-beta-D-ribosyl)imidazole-4-carboxamide + L-glutamate + H(+)</text>
        <dbReference type="Rhea" id="RHEA:24793"/>
        <dbReference type="ChEBI" id="CHEBI:15378"/>
        <dbReference type="ChEBI" id="CHEBI:29985"/>
        <dbReference type="ChEBI" id="CHEBI:58278"/>
        <dbReference type="ChEBI" id="CHEBI:58359"/>
        <dbReference type="ChEBI" id="CHEBI:58475"/>
        <dbReference type="ChEBI" id="CHEBI:58525"/>
        <dbReference type="EC" id="4.3.2.10"/>
    </reaction>
</comment>
<dbReference type="NCBIfam" id="TIGR01855">
    <property type="entry name" value="IMP_synth_hisH"/>
    <property type="match status" value="1"/>
</dbReference>
<protein>
    <recommendedName>
        <fullName evidence="12">Imidazole glycerol phosphate synthase subunit HisH</fullName>
        <ecNumber evidence="12">4.3.2.10</ecNumber>
    </recommendedName>
    <alternativeName>
        <fullName evidence="12">IGP synthase glutaminase subunit</fullName>
        <ecNumber evidence="12">3.5.1.2</ecNumber>
    </alternativeName>
    <alternativeName>
        <fullName evidence="12">IGP synthase subunit HisH</fullName>
    </alternativeName>
    <alternativeName>
        <fullName evidence="12">ImGP synthase subunit HisH</fullName>
        <shortName evidence="12">IGPS subunit HisH</shortName>
    </alternativeName>
</protein>
<reference evidence="15 17" key="1">
    <citation type="submission" date="2017-03" db="EMBL/GenBank/DDBJ databases">
        <title>Draft genome sequence of Moraxella equi CCUG 4950T type strain.</title>
        <authorList>
            <person name="Salva-Serra F."/>
            <person name="Engstrom-Jakobsson H."/>
            <person name="Thorell K."/>
            <person name="Jaen-Luchoro D."/>
            <person name="Gonzales-Siles L."/>
            <person name="Karlsson R."/>
            <person name="Yazdan S."/>
            <person name="Boulund F."/>
            <person name="Johnning A."/>
            <person name="Engstrand L."/>
            <person name="Kristiansson E."/>
            <person name="Moore E."/>
        </authorList>
    </citation>
    <scope>NUCLEOTIDE SEQUENCE [LARGE SCALE GENOMIC DNA]</scope>
    <source>
        <strain evidence="15 17">CCUG 4950</strain>
    </source>
</reference>
<dbReference type="Proteomes" id="UP000254618">
    <property type="component" value="Unassembled WGS sequence"/>
</dbReference>
<keyword evidence="4 12" id="KW-0963">Cytoplasm</keyword>
<keyword evidence="5 12" id="KW-0028">Amino-acid biosynthesis</keyword>
<evidence type="ECO:0000256" key="8">
    <source>
        <dbReference type="ARBA" id="ARBA00023102"/>
    </source>
</evidence>
<evidence type="ECO:0000256" key="7">
    <source>
        <dbReference type="ARBA" id="ARBA00022962"/>
    </source>
</evidence>
<comment type="catalytic activity">
    <reaction evidence="11 12">
        <text>L-glutamine + H2O = L-glutamate + NH4(+)</text>
        <dbReference type="Rhea" id="RHEA:15889"/>
        <dbReference type="ChEBI" id="CHEBI:15377"/>
        <dbReference type="ChEBI" id="CHEBI:28938"/>
        <dbReference type="ChEBI" id="CHEBI:29985"/>
        <dbReference type="ChEBI" id="CHEBI:58359"/>
        <dbReference type="EC" id="3.5.1.2"/>
    </reaction>
</comment>
<dbReference type="PIRSF" id="PIRSF000495">
    <property type="entry name" value="Amidotransf_hisH"/>
    <property type="match status" value="1"/>
</dbReference>
<comment type="subcellular location">
    <subcellularLocation>
        <location evidence="1 12">Cytoplasm</location>
    </subcellularLocation>
</comment>
<dbReference type="Gene3D" id="3.40.50.880">
    <property type="match status" value="1"/>
</dbReference>
<comment type="function">
    <text evidence="12">IGPS catalyzes the conversion of PRFAR and glutamine to IGP, AICAR and glutamate. The HisH subunit catalyzes the hydrolysis of glutamine to glutamate and ammonia as part of the synthesis of IGP and AICAR. The resulting ammonia molecule is channeled to the active site of HisF.</text>
</comment>
<keyword evidence="16" id="KW-0808">Transferase</keyword>
<evidence type="ECO:0000256" key="11">
    <source>
        <dbReference type="ARBA" id="ARBA00049534"/>
    </source>
</evidence>
<keyword evidence="17" id="KW-1185">Reference proteome</keyword>
<gene>
    <name evidence="12 16" type="primary">hisH</name>
    <name evidence="15" type="ORF">B5J93_12900</name>
    <name evidence="16" type="ORF">NCTC11012_02118</name>
</gene>
<name>A0A378QWR0_9GAMM</name>